<dbReference type="PIRSF" id="PIRSF006060">
    <property type="entry name" value="AA_transporter"/>
    <property type="match status" value="1"/>
</dbReference>
<feature type="transmembrane region" description="Helical" evidence="6">
    <location>
        <begin position="65"/>
        <end position="95"/>
    </location>
</feature>
<feature type="transmembrane region" description="Helical" evidence="6">
    <location>
        <begin position="184"/>
        <end position="206"/>
    </location>
</feature>
<comment type="caution">
    <text evidence="7">The sequence shown here is derived from an EMBL/GenBank/DDBJ whole genome shotgun (WGS) entry which is preliminary data.</text>
</comment>
<dbReference type="OrthoDB" id="4476201at2759"/>
<reference evidence="7" key="1">
    <citation type="journal article" date="2020" name="Nat. Commun.">
        <title>Large-scale genome sequencing of mycorrhizal fungi provides insights into the early evolution of symbiotic traits.</title>
        <authorList>
            <person name="Miyauchi S."/>
            <person name="Kiss E."/>
            <person name="Kuo A."/>
            <person name="Drula E."/>
            <person name="Kohler A."/>
            <person name="Sanchez-Garcia M."/>
            <person name="Morin E."/>
            <person name="Andreopoulos B."/>
            <person name="Barry K.W."/>
            <person name="Bonito G."/>
            <person name="Buee M."/>
            <person name="Carver A."/>
            <person name="Chen C."/>
            <person name="Cichocki N."/>
            <person name="Clum A."/>
            <person name="Culley D."/>
            <person name="Crous P.W."/>
            <person name="Fauchery L."/>
            <person name="Girlanda M."/>
            <person name="Hayes R.D."/>
            <person name="Keri Z."/>
            <person name="LaButti K."/>
            <person name="Lipzen A."/>
            <person name="Lombard V."/>
            <person name="Magnuson J."/>
            <person name="Maillard F."/>
            <person name="Murat C."/>
            <person name="Nolan M."/>
            <person name="Ohm R.A."/>
            <person name="Pangilinan J."/>
            <person name="Pereira M.F."/>
            <person name="Perotto S."/>
            <person name="Peter M."/>
            <person name="Pfister S."/>
            <person name="Riley R."/>
            <person name="Sitrit Y."/>
            <person name="Stielow J.B."/>
            <person name="Szollosi G."/>
            <person name="Zifcakova L."/>
            <person name="Stursova M."/>
            <person name="Spatafora J.W."/>
            <person name="Tedersoo L."/>
            <person name="Vaario L.M."/>
            <person name="Yamada A."/>
            <person name="Yan M."/>
            <person name="Wang P."/>
            <person name="Xu J."/>
            <person name="Bruns T."/>
            <person name="Baldrian P."/>
            <person name="Vilgalys R."/>
            <person name="Dunand C."/>
            <person name="Henrissat B."/>
            <person name="Grigoriev I.V."/>
            <person name="Hibbett D."/>
            <person name="Nagy L.G."/>
            <person name="Martin F.M."/>
        </authorList>
    </citation>
    <scope>NUCLEOTIDE SEQUENCE</scope>
    <source>
        <strain evidence="7">UH-Tt-Lm1</strain>
    </source>
</reference>
<keyword evidence="3 6" id="KW-0812">Transmembrane</keyword>
<protein>
    <submittedName>
        <fullName evidence="7">APC amino acid permease</fullName>
    </submittedName>
</protein>
<feature type="transmembrane region" description="Helical" evidence="6">
    <location>
        <begin position="367"/>
        <end position="387"/>
    </location>
</feature>
<feature type="transmembrane region" description="Helical" evidence="6">
    <location>
        <begin position="393"/>
        <end position="416"/>
    </location>
</feature>
<organism evidence="7 8">
    <name type="scientific">Thelephora terrestris</name>
    <dbReference type="NCBI Taxonomy" id="56493"/>
    <lineage>
        <taxon>Eukaryota</taxon>
        <taxon>Fungi</taxon>
        <taxon>Dikarya</taxon>
        <taxon>Basidiomycota</taxon>
        <taxon>Agaricomycotina</taxon>
        <taxon>Agaricomycetes</taxon>
        <taxon>Thelephorales</taxon>
        <taxon>Thelephoraceae</taxon>
        <taxon>Thelephora</taxon>
    </lineage>
</organism>
<evidence type="ECO:0000313" key="8">
    <source>
        <dbReference type="Proteomes" id="UP000736335"/>
    </source>
</evidence>
<evidence type="ECO:0000256" key="6">
    <source>
        <dbReference type="SAM" id="Phobius"/>
    </source>
</evidence>
<comment type="subcellular location">
    <subcellularLocation>
        <location evidence="1">Membrane</location>
        <topology evidence="1">Multi-pass membrane protein</topology>
    </subcellularLocation>
</comment>
<keyword evidence="5 6" id="KW-0472">Membrane</keyword>
<dbReference type="AlphaFoldDB" id="A0A9P6HG81"/>
<feature type="transmembrane region" description="Helical" evidence="6">
    <location>
        <begin position="29"/>
        <end position="53"/>
    </location>
</feature>
<dbReference type="GO" id="GO:0016020">
    <property type="term" value="C:membrane"/>
    <property type="evidence" value="ECO:0007669"/>
    <property type="project" value="UniProtKB-SubCell"/>
</dbReference>
<evidence type="ECO:0000256" key="4">
    <source>
        <dbReference type="ARBA" id="ARBA00022989"/>
    </source>
</evidence>
<evidence type="ECO:0000256" key="2">
    <source>
        <dbReference type="ARBA" id="ARBA00022448"/>
    </source>
</evidence>
<evidence type="ECO:0000256" key="1">
    <source>
        <dbReference type="ARBA" id="ARBA00004141"/>
    </source>
</evidence>
<dbReference type="EMBL" id="WIUZ02000008">
    <property type="protein sequence ID" value="KAF9784699.1"/>
    <property type="molecule type" value="Genomic_DNA"/>
</dbReference>
<dbReference type="Gene3D" id="1.20.1740.10">
    <property type="entry name" value="Amino acid/polyamine transporter I"/>
    <property type="match status" value="1"/>
</dbReference>
<accession>A0A9P6HG81</accession>
<gene>
    <name evidence="7" type="ORF">BJ322DRAFT_1007372</name>
</gene>
<reference evidence="7" key="2">
    <citation type="submission" date="2020-11" db="EMBL/GenBank/DDBJ databases">
        <authorList>
            <consortium name="DOE Joint Genome Institute"/>
            <person name="Kuo A."/>
            <person name="Miyauchi S."/>
            <person name="Kiss E."/>
            <person name="Drula E."/>
            <person name="Kohler A."/>
            <person name="Sanchez-Garcia M."/>
            <person name="Andreopoulos B."/>
            <person name="Barry K.W."/>
            <person name="Bonito G."/>
            <person name="Buee M."/>
            <person name="Carver A."/>
            <person name="Chen C."/>
            <person name="Cichocki N."/>
            <person name="Clum A."/>
            <person name="Culley D."/>
            <person name="Crous P.W."/>
            <person name="Fauchery L."/>
            <person name="Girlanda M."/>
            <person name="Hayes R."/>
            <person name="Keri Z."/>
            <person name="Labutti K."/>
            <person name="Lipzen A."/>
            <person name="Lombard V."/>
            <person name="Magnuson J."/>
            <person name="Maillard F."/>
            <person name="Morin E."/>
            <person name="Murat C."/>
            <person name="Nolan M."/>
            <person name="Ohm R."/>
            <person name="Pangilinan J."/>
            <person name="Pereira M."/>
            <person name="Perotto S."/>
            <person name="Peter M."/>
            <person name="Riley R."/>
            <person name="Sitrit Y."/>
            <person name="Stielow B."/>
            <person name="Szollosi G."/>
            <person name="Zifcakova L."/>
            <person name="Stursova M."/>
            <person name="Spatafora J.W."/>
            <person name="Tedersoo L."/>
            <person name="Vaario L.-M."/>
            <person name="Yamada A."/>
            <person name="Yan M."/>
            <person name="Wang P."/>
            <person name="Xu J."/>
            <person name="Bruns T."/>
            <person name="Baldrian P."/>
            <person name="Vilgalys R."/>
            <person name="Henrissat B."/>
            <person name="Grigoriev I.V."/>
            <person name="Hibbett D."/>
            <person name="Nagy L.G."/>
            <person name="Martin F.M."/>
        </authorList>
    </citation>
    <scope>NUCLEOTIDE SEQUENCE</scope>
    <source>
        <strain evidence="7">UH-Tt-Lm1</strain>
    </source>
</reference>
<keyword evidence="4 6" id="KW-1133">Transmembrane helix</keyword>
<dbReference type="Proteomes" id="UP000736335">
    <property type="component" value="Unassembled WGS sequence"/>
</dbReference>
<dbReference type="PANTHER" id="PTHR45649">
    <property type="entry name" value="AMINO-ACID PERMEASE BAT1"/>
    <property type="match status" value="1"/>
</dbReference>
<feature type="transmembrane region" description="Helical" evidence="6">
    <location>
        <begin position="155"/>
        <end position="177"/>
    </location>
</feature>
<keyword evidence="2" id="KW-0813">Transport</keyword>
<feature type="transmembrane region" description="Helical" evidence="6">
    <location>
        <begin position="226"/>
        <end position="247"/>
    </location>
</feature>
<dbReference type="Pfam" id="PF13520">
    <property type="entry name" value="AA_permease_2"/>
    <property type="match status" value="1"/>
</dbReference>
<sequence>MQDEHRQRDEALLASLGYKQEFSREFAPLEVFGIAFSIIGLLPSIASVLVFALPNGGPAAMVWGWAVASIGVFFVGLSMAELASAAPTSGGLYFWTHSLSSPFCRNLLAWVVGYANTIGSIASIASIDWGCAVQIAAAAAIGSGERYSATSAETFGIYVAVVVTHGAICSLGTKVLARLQGLYVVLNVLLCLVVIIALPVATPAKYKNSASYALANFTNLNGWPNGYAFILSFLAPLWTICSFDSSIHISEEASNAAVAVPWAIVTAIGIAGVLGWAINVVLAFFMGSDIQALLDSDVGQPMAQIFYQSFGQKGTLAIWSVIVIVQYMMGSSMVLAASRQAFAFSRDGALPFSATLYKINSSTGTPVNTVWFCCTISILLGLLAFAGEQAIGAIFSLSIVGLYIAYATPIVARFVFENDFKPGPFSLGRWSLPVAVISVTWMAFVGIVFLFPSTPTVGVGDMNYTVVVLGGVLTLSLVYYYFPKYGGKNWFTGPVPTIDVPRYSTGVDKEREKGSLRVEIAQTKE</sequence>
<evidence type="ECO:0000313" key="7">
    <source>
        <dbReference type="EMBL" id="KAF9784699.1"/>
    </source>
</evidence>
<feature type="transmembrane region" description="Helical" evidence="6">
    <location>
        <begin position="316"/>
        <end position="337"/>
    </location>
</feature>
<name>A0A9P6HG81_9AGAM</name>
<feature type="transmembrane region" description="Helical" evidence="6">
    <location>
        <begin position="428"/>
        <end position="451"/>
    </location>
</feature>
<evidence type="ECO:0000256" key="5">
    <source>
        <dbReference type="ARBA" id="ARBA00023136"/>
    </source>
</evidence>
<evidence type="ECO:0000256" key="3">
    <source>
        <dbReference type="ARBA" id="ARBA00022692"/>
    </source>
</evidence>
<feature type="transmembrane region" description="Helical" evidence="6">
    <location>
        <begin position="259"/>
        <end position="286"/>
    </location>
</feature>
<dbReference type="GO" id="GO:0022857">
    <property type="term" value="F:transmembrane transporter activity"/>
    <property type="evidence" value="ECO:0007669"/>
    <property type="project" value="InterPro"/>
</dbReference>
<dbReference type="PANTHER" id="PTHR45649:SF6">
    <property type="entry name" value="GABA-SPECIFIC PERMEASE"/>
    <property type="match status" value="1"/>
</dbReference>
<dbReference type="GO" id="GO:0006865">
    <property type="term" value="P:amino acid transport"/>
    <property type="evidence" value="ECO:0007669"/>
    <property type="project" value="InterPro"/>
</dbReference>
<keyword evidence="8" id="KW-1185">Reference proteome</keyword>
<proteinExistence type="predicted"/>
<dbReference type="PROSITE" id="PS00218">
    <property type="entry name" value="AMINO_ACID_PERMEASE_1"/>
    <property type="match status" value="1"/>
</dbReference>
<dbReference type="InterPro" id="IPR002293">
    <property type="entry name" value="AA/rel_permease1"/>
</dbReference>
<feature type="transmembrane region" description="Helical" evidence="6">
    <location>
        <begin position="463"/>
        <end position="482"/>
    </location>
</feature>
<dbReference type="InterPro" id="IPR004840">
    <property type="entry name" value="Amino_acid_permease_CS"/>
</dbReference>